<dbReference type="PANTHER" id="PTHR34227">
    <property type="entry name" value="CHAPERONE PROTEIN YCDY"/>
    <property type="match status" value="1"/>
</dbReference>
<dbReference type="SUPFAM" id="SSF89155">
    <property type="entry name" value="TorD-like"/>
    <property type="match status" value="1"/>
</dbReference>
<dbReference type="EMBL" id="SLWF01000028">
    <property type="protein sequence ID" value="TCN80984.1"/>
    <property type="molecule type" value="Genomic_DNA"/>
</dbReference>
<dbReference type="Proteomes" id="UP000294832">
    <property type="component" value="Unassembled WGS sequence"/>
</dbReference>
<dbReference type="InterPro" id="IPR036411">
    <property type="entry name" value="TorD-like_sf"/>
</dbReference>
<evidence type="ECO:0000313" key="3">
    <source>
        <dbReference type="Proteomes" id="UP000294832"/>
    </source>
</evidence>
<gene>
    <name evidence="2" type="ORF">EDC91_12844</name>
</gene>
<evidence type="ECO:0000256" key="1">
    <source>
        <dbReference type="ARBA" id="ARBA00023186"/>
    </source>
</evidence>
<name>A0A4R2F938_9GAMM</name>
<reference evidence="2 3" key="1">
    <citation type="submission" date="2019-03" db="EMBL/GenBank/DDBJ databases">
        <title>Freshwater and sediment microbial communities from various areas in North America, analyzing microbe dynamics in response to fracking.</title>
        <authorList>
            <person name="Lamendella R."/>
        </authorList>
    </citation>
    <scope>NUCLEOTIDE SEQUENCE [LARGE SCALE GENOMIC DNA]</scope>
    <source>
        <strain evidence="2 3">74A</strain>
    </source>
</reference>
<dbReference type="Pfam" id="PF02613">
    <property type="entry name" value="Nitrate_red_del"/>
    <property type="match status" value="1"/>
</dbReference>
<organism evidence="2 3">
    <name type="scientific">Shewanella fodinae</name>
    <dbReference type="NCBI Taxonomy" id="552357"/>
    <lineage>
        <taxon>Bacteria</taxon>
        <taxon>Pseudomonadati</taxon>
        <taxon>Pseudomonadota</taxon>
        <taxon>Gammaproteobacteria</taxon>
        <taxon>Alteromonadales</taxon>
        <taxon>Shewanellaceae</taxon>
        <taxon>Shewanella</taxon>
    </lineage>
</organism>
<accession>A0A4R2F938</accession>
<sequence>MCKALSKEELQQYQAIANILQHIILVDPDGKTVNAFKLDALAEQWPCLTDSVAEQQGKATLASFFEGWTGSEAEALALRLDFTRLFCGPDTPLAAPWGSVYLCENELLNDTSTQALSKFYSAHNIKLTFTSNEPVDHIGLMFAVLSYLLGSMTEGNTTEYQQKVVSDLLRFHLLPFANRVMELIKEHASSSYYQGMALLGSVFLNHLSVRLKIIPLKYKLYR</sequence>
<comment type="caution">
    <text evidence="2">The sequence shown here is derived from an EMBL/GenBank/DDBJ whole genome shotgun (WGS) entry which is preliminary data.</text>
</comment>
<protein>
    <submittedName>
        <fullName evidence="2">TorA maturation chaperone TorD</fullName>
    </submittedName>
</protein>
<proteinExistence type="predicted"/>
<keyword evidence="3" id="KW-1185">Reference proteome</keyword>
<dbReference type="InterPro" id="IPR020945">
    <property type="entry name" value="DMSO/NO3_reduct_chaperone"/>
</dbReference>
<dbReference type="InterPro" id="IPR050289">
    <property type="entry name" value="TorD/DmsD_chaperones"/>
</dbReference>
<dbReference type="RefSeq" id="WP_165900161.1">
    <property type="nucleotide sequence ID" value="NZ_SLWF01000028.1"/>
</dbReference>
<dbReference type="PANTHER" id="PTHR34227:SF13">
    <property type="entry name" value="TAT PROOFREADING CHAPERONE DMSD-RELATED"/>
    <property type="match status" value="1"/>
</dbReference>
<evidence type="ECO:0000313" key="2">
    <source>
        <dbReference type="EMBL" id="TCN80984.1"/>
    </source>
</evidence>
<keyword evidence="1" id="KW-0143">Chaperone</keyword>
<dbReference type="AlphaFoldDB" id="A0A4R2F938"/>
<dbReference type="Gene3D" id="1.10.3480.10">
    <property type="entry name" value="TorD-like"/>
    <property type="match status" value="1"/>
</dbReference>